<dbReference type="PANTHER" id="PTHR11629:SF63">
    <property type="entry name" value="V-TYPE PROTON ATPASE SUBUNIT A"/>
    <property type="match status" value="1"/>
</dbReference>
<evidence type="ECO:0000256" key="8">
    <source>
        <dbReference type="SAM" id="Coils"/>
    </source>
</evidence>
<feature type="transmembrane region" description="Helical" evidence="9">
    <location>
        <begin position="446"/>
        <end position="465"/>
    </location>
</feature>
<feature type="transmembrane region" description="Helical" evidence="9">
    <location>
        <begin position="505"/>
        <end position="523"/>
    </location>
</feature>
<evidence type="ECO:0000256" key="5">
    <source>
        <dbReference type="ARBA" id="ARBA00022989"/>
    </source>
</evidence>
<keyword evidence="5 9" id="KW-1133">Transmembrane helix</keyword>
<accession>A0ABX5LP29</accession>
<evidence type="ECO:0000256" key="1">
    <source>
        <dbReference type="ARBA" id="ARBA00004141"/>
    </source>
</evidence>
<dbReference type="PANTHER" id="PTHR11629">
    <property type="entry name" value="VACUOLAR PROTON ATPASES"/>
    <property type="match status" value="1"/>
</dbReference>
<organism evidence="10 11">
    <name type="scientific">Hallerella porci</name>
    <dbReference type="NCBI Taxonomy" id="1945871"/>
    <lineage>
        <taxon>Bacteria</taxon>
        <taxon>Pseudomonadati</taxon>
        <taxon>Fibrobacterota</taxon>
        <taxon>Fibrobacteria</taxon>
        <taxon>Fibrobacterales</taxon>
        <taxon>Fibrobacteraceae</taxon>
        <taxon>Hallerella</taxon>
    </lineage>
</organism>
<evidence type="ECO:0000256" key="7">
    <source>
        <dbReference type="ARBA" id="ARBA00023136"/>
    </source>
</evidence>
<feature type="transmembrane region" description="Helical" evidence="9">
    <location>
        <begin position="352"/>
        <end position="375"/>
    </location>
</feature>
<evidence type="ECO:0000256" key="9">
    <source>
        <dbReference type="SAM" id="Phobius"/>
    </source>
</evidence>
<comment type="subcellular location">
    <subcellularLocation>
        <location evidence="1">Membrane</location>
        <topology evidence="1">Multi-pass membrane protein</topology>
    </subcellularLocation>
</comment>
<sequence length="638" mass="70013">MITPMKKVTILCLDSDKQASLEKLREMGILHVTPLKNPTGNALNAAKNDLQRVQKALDSIPDAKKSVATSEVSGESVIAEVQKLLESRKDAEDRHAEADSALSRYGIFGNLDPETVKALEERGIFVRLYVAPHGQQLEAEGNAVIEAFADNSEGSCYAVLNFGSEPAKITSPATPLALPTHSLAFYRQEKEDATAKLSQVESRFKELSSAKSKVAKCLDDASDAYKFEETSAGMLSSKILSAIQGFCPTPRVAELSAAAKSLGWGLRVEEPSDEDNVPTLLSYNKLSRPMQFLYDIIGIAPGYHEVDVSSVFLCFFSIFFAMIVGDSAYGILFLAIALFVRSKKPKANPAGFHFIYLMSGMTIFWGLINASFLGLSPEMAPWTAYLDLTNFNWLPEPIRNAMLWIRTSAPADPAKFAAYHDWLKTLTFFPEAFTPMEAGESQMQHIQFFCFCIAVVHLSIAHIWNIAVRIKRKDSTFMAQVGWLLCCWCMFCLANNMVLGMTMPGFMMPMFITAVVLLVLFSVPPKRLKQDWISIPMLALNIVNSFTDVISYIRLFAVGMSGAAIAEAFNGMLSPLFGSAIGIAGAALILLFVHGLNIALAVMGVAVHAVRLNTLEFSNGLDLQWSGYAFAPFSKSKN</sequence>
<dbReference type="EMBL" id="QGHD01000001">
    <property type="protein sequence ID" value="PWL04195.1"/>
    <property type="molecule type" value="Genomic_DNA"/>
</dbReference>
<evidence type="ECO:0000256" key="6">
    <source>
        <dbReference type="ARBA" id="ARBA00023065"/>
    </source>
</evidence>
<feature type="coiled-coil region" evidence="8">
    <location>
        <begin position="183"/>
        <end position="210"/>
    </location>
</feature>
<feature type="transmembrane region" description="Helical" evidence="9">
    <location>
        <begin position="535"/>
        <end position="557"/>
    </location>
</feature>
<comment type="similarity">
    <text evidence="2">Belongs to the V-ATPase 116 kDa subunit family.</text>
</comment>
<proteinExistence type="inferred from homology"/>
<evidence type="ECO:0000256" key="4">
    <source>
        <dbReference type="ARBA" id="ARBA00022692"/>
    </source>
</evidence>
<reference evidence="10 11" key="1">
    <citation type="submission" date="2018-05" db="EMBL/GenBank/DDBJ databases">
        <title>Animal gut microbial communities from fecal samples from Wisconsin, USA.</title>
        <authorList>
            <person name="Neumann A."/>
        </authorList>
    </citation>
    <scope>NUCLEOTIDE SEQUENCE [LARGE SCALE GENOMIC DNA]</scope>
    <source>
        <strain evidence="10 11">UWS4</strain>
    </source>
</reference>
<feature type="transmembrane region" description="Helical" evidence="9">
    <location>
        <begin position="315"/>
        <end position="340"/>
    </location>
</feature>
<comment type="caution">
    <text evidence="10">The sequence shown here is derived from an EMBL/GenBank/DDBJ whole genome shotgun (WGS) entry which is preliminary data.</text>
</comment>
<dbReference type="InterPro" id="IPR002490">
    <property type="entry name" value="V-ATPase_116kDa_su"/>
</dbReference>
<feature type="transmembrane region" description="Helical" evidence="9">
    <location>
        <begin position="577"/>
        <end position="607"/>
    </location>
</feature>
<dbReference type="RefSeq" id="WP_109587098.1">
    <property type="nucleotide sequence ID" value="NZ_QGHD01000001.1"/>
</dbReference>
<keyword evidence="7 9" id="KW-0472">Membrane</keyword>
<keyword evidence="6" id="KW-0406">Ion transport</keyword>
<keyword evidence="3" id="KW-0813">Transport</keyword>
<name>A0ABX5LP29_9BACT</name>
<protein>
    <submittedName>
        <fullName evidence="10">V/A-type H+-transporting ATPase subunit I</fullName>
    </submittedName>
</protein>
<keyword evidence="8" id="KW-0175">Coiled coil</keyword>
<evidence type="ECO:0000313" key="10">
    <source>
        <dbReference type="EMBL" id="PWL04195.1"/>
    </source>
</evidence>
<evidence type="ECO:0000256" key="3">
    <source>
        <dbReference type="ARBA" id="ARBA00022448"/>
    </source>
</evidence>
<keyword evidence="4 9" id="KW-0812">Transmembrane</keyword>
<feature type="transmembrane region" description="Helical" evidence="9">
    <location>
        <begin position="477"/>
        <end position="499"/>
    </location>
</feature>
<evidence type="ECO:0000256" key="2">
    <source>
        <dbReference type="ARBA" id="ARBA00009904"/>
    </source>
</evidence>
<keyword evidence="11" id="KW-1185">Reference proteome</keyword>
<gene>
    <name evidence="10" type="ORF">B0H50_101208</name>
</gene>
<evidence type="ECO:0000313" key="11">
    <source>
        <dbReference type="Proteomes" id="UP000245523"/>
    </source>
</evidence>
<dbReference type="Proteomes" id="UP000245523">
    <property type="component" value="Unassembled WGS sequence"/>
</dbReference>